<evidence type="ECO:0000313" key="2">
    <source>
        <dbReference type="Proteomes" id="UP001497516"/>
    </source>
</evidence>
<sequence>MTTTLKDVSMLTVLPINGDAIIQSSQKSLNGWGQFIRQHLGINIPEEAAKGRRVAPLHKSMLSIPWLVRTFGMFPEDATDDQTYRYAHICLICLVGEFLFLNKSGGNMYCMWLRVLLGDWEKILGIGLFGDDILGVVQVYEEKKTSRWCHVHPPTMGLGAPSYFRSDLPCRQLGSPKSHYDKRLIQWRIQGVATSGHGPTLL</sequence>
<dbReference type="GO" id="GO:0010073">
    <property type="term" value="P:meristem maintenance"/>
    <property type="evidence" value="ECO:0007669"/>
    <property type="project" value="InterPro"/>
</dbReference>
<name>A0AAV2G0K4_9ROSI</name>
<dbReference type="EMBL" id="OZ034820">
    <property type="protein sequence ID" value="CAL1403175.1"/>
    <property type="molecule type" value="Genomic_DNA"/>
</dbReference>
<organism evidence="1 2">
    <name type="scientific">Linum trigynum</name>
    <dbReference type="NCBI Taxonomy" id="586398"/>
    <lineage>
        <taxon>Eukaryota</taxon>
        <taxon>Viridiplantae</taxon>
        <taxon>Streptophyta</taxon>
        <taxon>Embryophyta</taxon>
        <taxon>Tracheophyta</taxon>
        <taxon>Spermatophyta</taxon>
        <taxon>Magnoliopsida</taxon>
        <taxon>eudicotyledons</taxon>
        <taxon>Gunneridae</taxon>
        <taxon>Pentapetalae</taxon>
        <taxon>rosids</taxon>
        <taxon>fabids</taxon>
        <taxon>Malpighiales</taxon>
        <taxon>Linaceae</taxon>
        <taxon>Linum</taxon>
    </lineage>
</organism>
<dbReference type="AlphaFoldDB" id="A0AAV2G0K4"/>
<dbReference type="InterPro" id="IPR044824">
    <property type="entry name" value="MAIN-like"/>
</dbReference>
<dbReference type="PANTHER" id="PTHR46033:SF1">
    <property type="entry name" value="PROTEIN MAIN-LIKE 2"/>
    <property type="match status" value="1"/>
</dbReference>
<reference evidence="1 2" key="1">
    <citation type="submission" date="2024-04" db="EMBL/GenBank/DDBJ databases">
        <authorList>
            <person name="Fracassetti M."/>
        </authorList>
    </citation>
    <scope>NUCLEOTIDE SEQUENCE [LARGE SCALE GENOMIC DNA]</scope>
</reference>
<accession>A0AAV2G0K4</accession>
<protein>
    <submittedName>
        <fullName evidence="1">Uncharacterized protein</fullName>
    </submittedName>
</protein>
<proteinExistence type="predicted"/>
<evidence type="ECO:0000313" key="1">
    <source>
        <dbReference type="EMBL" id="CAL1403175.1"/>
    </source>
</evidence>
<keyword evidence="2" id="KW-1185">Reference proteome</keyword>
<dbReference type="PANTHER" id="PTHR46033">
    <property type="entry name" value="PROTEIN MAIN-LIKE 2"/>
    <property type="match status" value="1"/>
</dbReference>
<dbReference type="Proteomes" id="UP001497516">
    <property type="component" value="Chromosome 7"/>
</dbReference>
<gene>
    <name evidence="1" type="ORF">LTRI10_LOCUS43123</name>
</gene>